<evidence type="ECO:0000313" key="1">
    <source>
        <dbReference type="EnsemblPlants" id="AVESA.00010b.r2.6CG1090130.1.CDS.1"/>
    </source>
</evidence>
<reference evidence="1" key="2">
    <citation type="submission" date="2025-09" db="UniProtKB">
        <authorList>
            <consortium name="EnsemblPlants"/>
        </authorList>
    </citation>
    <scope>IDENTIFICATION</scope>
</reference>
<reference evidence="1" key="1">
    <citation type="submission" date="2021-05" db="EMBL/GenBank/DDBJ databases">
        <authorList>
            <person name="Scholz U."/>
            <person name="Mascher M."/>
            <person name="Fiebig A."/>
        </authorList>
    </citation>
    <scope>NUCLEOTIDE SEQUENCE [LARGE SCALE GENOMIC DNA]</scope>
</reference>
<sequence length="286" mass="31232">MAQIILTLLPSCASICVVSVCVHMRGLRLWGVLSGEVSCPPCPIVPVVPTLSPPPAVAVDASQTVKDAAKKAEDDAAATYARQTQEYSDALAVYRLDLTAYTQWIDDDARAAAVLTSSVLPQFASEFMSLGTVAAMWAHLRQRYQPSGDVLYLSVVRQEHELKQGDSTIDQFYTQSAAIWRQLDSLRTTVCGTFPCCETVRSDVEFHRAFEFLSRLRKEFEPRRANLLARGRIPIAEVLSELRAEETRLRAAGLLEVPSVLAARGSPSSPAPPPPSRSLAPLLPTP</sequence>
<dbReference type="Proteomes" id="UP001732700">
    <property type="component" value="Chromosome 6C"/>
</dbReference>
<protein>
    <submittedName>
        <fullName evidence="1">Uncharacterized protein</fullName>
    </submittedName>
</protein>
<accession>A0ACD5YYN5</accession>
<dbReference type="EnsemblPlants" id="AVESA.00010b.r2.6CG1090130.1">
    <property type="protein sequence ID" value="AVESA.00010b.r2.6CG1090130.1.CDS.1"/>
    <property type="gene ID" value="AVESA.00010b.r2.6CG1090130"/>
</dbReference>
<evidence type="ECO:0000313" key="2">
    <source>
        <dbReference type="Proteomes" id="UP001732700"/>
    </source>
</evidence>
<keyword evidence="2" id="KW-1185">Reference proteome</keyword>
<organism evidence="1 2">
    <name type="scientific">Avena sativa</name>
    <name type="common">Oat</name>
    <dbReference type="NCBI Taxonomy" id="4498"/>
    <lineage>
        <taxon>Eukaryota</taxon>
        <taxon>Viridiplantae</taxon>
        <taxon>Streptophyta</taxon>
        <taxon>Embryophyta</taxon>
        <taxon>Tracheophyta</taxon>
        <taxon>Spermatophyta</taxon>
        <taxon>Magnoliopsida</taxon>
        <taxon>Liliopsida</taxon>
        <taxon>Poales</taxon>
        <taxon>Poaceae</taxon>
        <taxon>BOP clade</taxon>
        <taxon>Pooideae</taxon>
        <taxon>Poodae</taxon>
        <taxon>Poeae</taxon>
        <taxon>Poeae Chloroplast Group 1 (Aveneae type)</taxon>
        <taxon>Aveninae</taxon>
        <taxon>Avena</taxon>
    </lineage>
</organism>
<proteinExistence type="predicted"/>
<name>A0ACD5YYN5_AVESA</name>